<comment type="caution">
    <text evidence="1">The sequence shown here is derived from an EMBL/GenBank/DDBJ whole genome shotgun (WGS) entry which is preliminary data.</text>
</comment>
<dbReference type="EMBL" id="JRYO01000177">
    <property type="protein sequence ID" value="KHE91793.1"/>
    <property type="molecule type" value="Genomic_DNA"/>
</dbReference>
<dbReference type="eggNOG" id="ENOG50337IR">
    <property type="taxonomic scope" value="Bacteria"/>
</dbReference>
<dbReference type="AlphaFoldDB" id="A0A0B0EKZ7"/>
<sequence>MDYTAYTDESYINGERYRSICSFSFVTGAAEDINCNLLEILKESSVKEFKWQKVKDAKYRFCANKLVNFTINSIHKYDIRIDVVIWDTFDSRHSISSRDDNANFERMFFHILSNSMKRRMPKSNWSIYPDKRMGIDWKKVHNCLKSVGRWQEYTPSPLFGDFFKEPYYNIDKFREIDSLYFPCCHVSDLFAGISVYSKNNFDKYSQWKANQLPSLFKQEIPQLTNREEFRFEVMDNLNIQCKKRKLGVSLERRKCFSTPNPINPINFWYYKPQHEMDNAPTKK</sequence>
<evidence type="ECO:0000313" key="2">
    <source>
        <dbReference type="Proteomes" id="UP000030652"/>
    </source>
</evidence>
<gene>
    <name evidence="1" type="ORF">SCABRO_02494</name>
</gene>
<evidence type="ECO:0000313" key="1">
    <source>
        <dbReference type="EMBL" id="KHE91793.1"/>
    </source>
</evidence>
<protein>
    <recommendedName>
        <fullName evidence="3">DUF3800 domain-containing protein</fullName>
    </recommendedName>
</protein>
<reference evidence="1 2" key="1">
    <citation type="submission" date="2014-10" db="EMBL/GenBank/DDBJ databases">
        <title>Draft genome of anammox bacterium scalindua brodae, obtained using differential coverage binning of sequence data from two enrichment reactors.</title>
        <authorList>
            <person name="Speth D.R."/>
            <person name="Russ L."/>
            <person name="Kartal B."/>
            <person name="Op den Camp H.J."/>
            <person name="Dutilh B.E."/>
            <person name="Jetten M.S."/>
        </authorList>
    </citation>
    <scope>NUCLEOTIDE SEQUENCE [LARGE SCALE GENOMIC DNA]</scope>
    <source>
        <strain evidence="1">RU1</strain>
    </source>
</reference>
<evidence type="ECO:0008006" key="3">
    <source>
        <dbReference type="Google" id="ProtNLM"/>
    </source>
</evidence>
<organism evidence="1 2">
    <name type="scientific">Candidatus Scalindua brodae</name>
    <dbReference type="NCBI Taxonomy" id="237368"/>
    <lineage>
        <taxon>Bacteria</taxon>
        <taxon>Pseudomonadati</taxon>
        <taxon>Planctomycetota</taxon>
        <taxon>Candidatus Brocadiia</taxon>
        <taxon>Candidatus Brocadiales</taxon>
        <taxon>Candidatus Scalinduaceae</taxon>
        <taxon>Candidatus Scalindua</taxon>
    </lineage>
</organism>
<name>A0A0B0EKZ7_9BACT</name>
<proteinExistence type="predicted"/>
<dbReference type="Proteomes" id="UP000030652">
    <property type="component" value="Unassembled WGS sequence"/>
</dbReference>
<accession>A0A0B0EKZ7</accession>